<dbReference type="EMBL" id="VSRR010141900">
    <property type="protein sequence ID" value="MPD04606.1"/>
    <property type="molecule type" value="Genomic_DNA"/>
</dbReference>
<proteinExistence type="predicted"/>
<reference evidence="1 2" key="1">
    <citation type="submission" date="2019-05" db="EMBL/GenBank/DDBJ databases">
        <title>Another draft genome of Portunus trituberculatus and its Hox gene families provides insights of decapod evolution.</title>
        <authorList>
            <person name="Jeong J.-H."/>
            <person name="Song I."/>
            <person name="Kim S."/>
            <person name="Choi T."/>
            <person name="Kim D."/>
            <person name="Ryu S."/>
            <person name="Kim W."/>
        </authorList>
    </citation>
    <scope>NUCLEOTIDE SEQUENCE [LARGE SCALE GENOMIC DNA]</scope>
    <source>
        <tissue evidence="1">Muscle</tissue>
    </source>
</reference>
<evidence type="ECO:0000313" key="2">
    <source>
        <dbReference type="Proteomes" id="UP000324222"/>
    </source>
</evidence>
<organism evidence="1 2">
    <name type="scientific">Portunus trituberculatus</name>
    <name type="common">Swimming crab</name>
    <name type="synonym">Neptunus trituberculatus</name>
    <dbReference type="NCBI Taxonomy" id="210409"/>
    <lineage>
        <taxon>Eukaryota</taxon>
        <taxon>Metazoa</taxon>
        <taxon>Ecdysozoa</taxon>
        <taxon>Arthropoda</taxon>
        <taxon>Crustacea</taxon>
        <taxon>Multicrustacea</taxon>
        <taxon>Malacostraca</taxon>
        <taxon>Eumalacostraca</taxon>
        <taxon>Eucarida</taxon>
        <taxon>Decapoda</taxon>
        <taxon>Pleocyemata</taxon>
        <taxon>Brachyura</taxon>
        <taxon>Eubrachyura</taxon>
        <taxon>Portunoidea</taxon>
        <taxon>Portunidae</taxon>
        <taxon>Portuninae</taxon>
        <taxon>Portunus</taxon>
    </lineage>
</organism>
<protein>
    <submittedName>
        <fullName evidence="1">Uncharacterized protein</fullName>
    </submittedName>
</protein>
<keyword evidence="2" id="KW-1185">Reference proteome</keyword>
<name>A0A5B7KCP5_PORTR</name>
<evidence type="ECO:0000313" key="1">
    <source>
        <dbReference type="EMBL" id="MPD04606.1"/>
    </source>
</evidence>
<sequence length="42" mass="4365">MAALTQHSASISPAHIQASLPSVLISTNLCRGDCAILSEGWN</sequence>
<comment type="caution">
    <text evidence="1">The sequence shown here is derived from an EMBL/GenBank/DDBJ whole genome shotgun (WGS) entry which is preliminary data.</text>
</comment>
<dbReference type="AlphaFoldDB" id="A0A5B7KCP5"/>
<gene>
    <name evidence="1" type="ORF">E2C01_100302</name>
</gene>
<dbReference type="Proteomes" id="UP000324222">
    <property type="component" value="Unassembled WGS sequence"/>
</dbReference>
<accession>A0A5B7KCP5</accession>